<feature type="coiled-coil region" evidence="1">
    <location>
        <begin position="237"/>
        <end position="271"/>
    </location>
</feature>
<proteinExistence type="predicted"/>
<dbReference type="SUPFAM" id="SSF52540">
    <property type="entry name" value="P-loop containing nucleoside triphosphate hydrolases"/>
    <property type="match status" value="1"/>
</dbReference>
<dbReference type="Proteomes" id="UP000277007">
    <property type="component" value="Unassembled WGS sequence"/>
</dbReference>
<dbReference type="AlphaFoldDB" id="A0A3S0K565"/>
<keyword evidence="3" id="KW-1185">Reference proteome</keyword>
<name>A0A3S0K565_9PROT</name>
<gene>
    <name evidence="2" type="ORF">EJ903_10535</name>
</gene>
<evidence type="ECO:0000256" key="1">
    <source>
        <dbReference type="SAM" id="Coils"/>
    </source>
</evidence>
<sequence>MLQIREIRLSGPNVEDASVKFGPGPNVIAGESDTGKSYLLHCLDYIFGAEELKKRIPQAEPYDELKVEFQNTAGDYLTLVRNLSGGDLKAHRSQIDAIQGDGEAIAHRRHGTSKADDITSVLFPFAGIKEAMLRKDNDGKVQRLTIRTFFPTIIIDEVAVIEEQSPVLGRGGFDETPRKRMFAYMLSGKDDSSVVASEKKAIVTARLNAQIALIDDLLAPLEQQLQATPSDHTEDSIEKIDETIARVSDELAAIETERANLLNERDTASDVRTKADTQILAIDQLLTRYHLLSEHYTSDLSRLDFVAEGTYYFDSLQTVTCPLCGQNMDDDHAHKAAQASADVYAAARAEAAKILAQRADLEDAIASLKQRRKARDADRANAQTAYQDAERRLASILLPAAANSTAQLRRLNKRRLELESARNTSEQVEILRALKIEIEQSKTGKGKTKKLWESLPEVSLLKFCKEVEEVLKEWKWEGEGRVEFDTKNFDIKVDGQTRQSHGKGFRAVLYSAFVIGLVRYCQKMNLPHPGVVVIDSPLTSYKRRGARDVKGSDSTVSSGVEAAFWVSLTKTAKDVQVIIVENKEPPASVAAAVHYEWFAGNEAEPGDRVGFIPWALDN</sequence>
<evidence type="ECO:0000313" key="2">
    <source>
        <dbReference type="EMBL" id="RTR20552.1"/>
    </source>
</evidence>
<dbReference type="Gene3D" id="3.40.50.300">
    <property type="entry name" value="P-loop containing nucleotide triphosphate hydrolases"/>
    <property type="match status" value="1"/>
</dbReference>
<dbReference type="InterPro" id="IPR027417">
    <property type="entry name" value="P-loop_NTPase"/>
</dbReference>
<dbReference type="EMBL" id="RXMA01000008">
    <property type="protein sequence ID" value="RTR20552.1"/>
    <property type="molecule type" value="Genomic_DNA"/>
</dbReference>
<feature type="coiled-coil region" evidence="1">
    <location>
        <begin position="344"/>
        <end position="371"/>
    </location>
</feature>
<keyword evidence="1" id="KW-0175">Coiled coil</keyword>
<accession>A0A3S0K565</accession>
<feature type="coiled-coil region" evidence="1">
    <location>
        <begin position="401"/>
        <end position="428"/>
    </location>
</feature>
<evidence type="ECO:0008006" key="4">
    <source>
        <dbReference type="Google" id="ProtNLM"/>
    </source>
</evidence>
<comment type="caution">
    <text evidence="2">The sequence shown here is derived from an EMBL/GenBank/DDBJ whole genome shotgun (WGS) entry which is preliminary data.</text>
</comment>
<dbReference type="OrthoDB" id="975794at2"/>
<protein>
    <recommendedName>
        <fullName evidence="4">Rad50/SbcC-type AAA domain-containing protein</fullName>
    </recommendedName>
</protein>
<organism evidence="2 3">
    <name type="scientific">Azospirillum griseum</name>
    <dbReference type="NCBI Taxonomy" id="2496639"/>
    <lineage>
        <taxon>Bacteria</taxon>
        <taxon>Pseudomonadati</taxon>
        <taxon>Pseudomonadota</taxon>
        <taxon>Alphaproteobacteria</taxon>
        <taxon>Rhodospirillales</taxon>
        <taxon>Azospirillaceae</taxon>
        <taxon>Azospirillum</taxon>
    </lineage>
</organism>
<evidence type="ECO:0000313" key="3">
    <source>
        <dbReference type="Proteomes" id="UP000277007"/>
    </source>
</evidence>
<reference evidence="2 3" key="1">
    <citation type="submission" date="2018-12" db="EMBL/GenBank/DDBJ databases">
        <authorList>
            <person name="Yang Y."/>
        </authorList>
    </citation>
    <scope>NUCLEOTIDE SEQUENCE [LARGE SCALE GENOMIC DNA]</scope>
    <source>
        <strain evidence="2 3">L-25-5w-1</strain>
    </source>
</reference>
<dbReference type="RefSeq" id="WP_126614901.1">
    <property type="nucleotide sequence ID" value="NZ_JBHUCY010000077.1"/>
</dbReference>